<accession>A0A9X0TN51</accession>
<comment type="subcellular location">
    <subcellularLocation>
        <location evidence="1">Secreted</location>
    </subcellularLocation>
</comment>
<dbReference type="EMBL" id="JABTCN010000029">
    <property type="protein sequence ID" value="MBA8777024.1"/>
    <property type="molecule type" value="Genomic_DNA"/>
</dbReference>
<gene>
    <name evidence="5" type="ORF">HR081_09060</name>
</gene>
<reference evidence="5 6" key="1">
    <citation type="journal article" date="2020" name="Access Microbiol">
        <title>Isolation and genome sequencing of Staphylococcus schleiferi subspecies coagulans from Antarctic seals.</title>
        <authorList>
            <person name="Foster G."/>
            <person name="Robb A."/>
            <person name="Paterson G.K."/>
        </authorList>
    </citation>
    <scope>NUCLEOTIDE SEQUENCE [LARGE SCALE GENOMIC DNA]</scope>
    <source>
        <strain evidence="5 6">M615/02/4</strain>
    </source>
</reference>
<dbReference type="Proteomes" id="UP000524893">
    <property type="component" value="Unassembled WGS sequence"/>
</dbReference>
<feature type="compositionally biased region" description="Basic and acidic residues" evidence="3">
    <location>
        <begin position="170"/>
        <end position="186"/>
    </location>
</feature>
<dbReference type="InterPro" id="IPR018913">
    <property type="entry name" value="BppU_N"/>
</dbReference>
<feature type="region of interest" description="Disordered" evidence="3">
    <location>
        <begin position="170"/>
        <end position="248"/>
    </location>
</feature>
<keyword evidence="2" id="KW-0964">Secreted</keyword>
<dbReference type="InterPro" id="IPR050392">
    <property type="entry name" value="Collagen/C1q_domain"/>
</dbReference>
<evidence type="ECO:0000259" key="4">
    <source>
        <dbReference type="Pfam" id="PF10651"/>
    </source>
</evidence>
<dbReference type="Pfam" id="PF01391">
    <property type="entry name" value="Collagen"/>
    <property type="match status" value="1"/>
</dbReference>
<dbReference type="PANTHER" id="PTHR15427">
    <property type="entry name" value="EMILIN ELASTIN MICROFIBRIL INTERFACE-LOCATED PROTEIN ELASTIN MICROFIBRIL INTERFACER"/>
    <property type="match status" value="1"/>
</dbReference>
<proteinExistence type="predicted"/>
<feature type="domain" description="BppU N-terminal" evidence="4">
    <location>
        <begin position="3"/>
        <end position="141"/>
    </location>
</feature>
<dbReference type="Gene3D" id="2.60.40.3350">
    <property type="match status" value="1"/>
</dbReference>
<dbReference type="Pfam" id="PF10651">
    <property type="entry name" value="BppU_N"/>
    <property type="match status" value="1"/>
</dbReference>
<evidence type="ECO:0000256" key="1">
    <source>
        <dbReference type="ARBA" id="ARBA00004613"/>
    </source>
</evidence>
<comment type="caution">
    <text evidence="5">The sequence shown here is derived from an EMBL/GenBank/DDBJ whole genome shotgun (WGS) entry which is preliminary data.</text>
</comment>
<name>A0A9X0TN51_9STAP</name>
<evidence type="ECO:0000256" key="3">
    <source>
        <dbReference type="SAM" id="MobiDB-lite"/>
    </source>
</evidence>
<organism evidence="5 6">
    <name type="scientific">Staphylococcus coagulans</name>
    <dbReference type="NCBI Taxonomy" id="74706"/>
    <lineage>
        <taxon>Bacteria</taxon>
        <taxon>Bacillati</taxon>
        <taxon>Bacillota</taxon>
        <taxon>Bacilli</taxon>
        <taxon>Bacillales</taxon>
        <taxon>Staphylococcaceae</taxon>
        <taxon>Staphylococcus</taxon>
    </lineage>
</organism>
<evidence type="ECO:0000313" key="5">
    <source>
        <dbReference type="EMBL" id="MBA8777024.1"/>
    </source>
</evidence>
<evidence type="ECO:0000256" key="2">
    <source>
        <dbReference type="ARBA" id="ARBA00022525"/>
    </source>
</evidence>
<dbReference type="RefSeq" id="WP_182281014.1">
    <property type="nucleotide sequence ID" value="NZ_JABTCN010000029.1"/>
</dbReference>
<protein>
    <submittedName>
        <fullName evidence="5">BppU family phage baseplate upper protein</fullName>
    </submittedName>
</protein>
<evidence type="ECO:0000313" key="6">
    <source>
        <dbReference type="Proteomes" id="UP000524893"/>
    </source>
</evidence>
<dbReference type="PANTHER" id="PTHR15427:SF33">
    <property type="entry name" value="COLLAGEN IV NC1 DOMAIN-CONTAINING PROTEIN"/>
    <property type="match status" value="1"/>
</dbReference>
<feature type="compositionally biased region" description="Low complexity" evidence="3">
    <location>
        <begin position="208"/>
        <end position="226"/>
    </location>
</feature>
<sequence length="434" mass="48166">MFKSKDIQANITEKGVDIGNIGATFYTKDVGTASIRIKIKWRDEPLDITSTNYKPKLDLFCEDGSIFVNEPVNVVLKGLIDYKVSDKVIKHAGNVRGKLFLESESESIHALTFDFHINDSGIDSVVAKEIDVNLVDDAIKRILKDRAVDLLNTEFKEKLNSDVHAYIDQNEERFKGPKGDTGEKGQRGLAGPKGDNGEPGPTGPPGPQGETGPSGQQGETGQQGPPGKDGSVITINPDTKMWQIDGRDTEVKAEPDLLEKITTRNVEGLEDRLGVIERSRSEITQEHQRYTDSKIAELVDSAPESMNTLRELAEAIQNNSLSESVLQQIGSKLNTDDFESFKQTLGNLYASKNHTHTLNQVNGLDDALSNKSSINHNHDDRYVLTSQAFTQQQADRLYQLKGESQPTVKIWTGTEQDYNYVYQKDPNTLYLIKG</sequence>
<dbReference type="InterPro" id="IPR008160">
    <property type="entry name" value="Collagen"/>
</dbReference>
<dbReference type="AlphaFoldDB" id="A0A9X0TN51"/>